<reference evidence="2 3" key="1">
    <citation type="submission" date="2018-11" db="EMBL/GenBank/DDBJ databases">
        <title>Sequencing the genomes of 1000 actinobacteria strains.</title>
        <authorList>
            <person name="Klenk H.-P."/>
        </authorList>
    </citation>
    <scope>NUCLEOTIDE SEQUENCE [LARGE SCALE GENOMIC DNA]</scope>
    <source>
        <strain evidence="2 3">DSM 44254</strain>
    </source>
</reference>
<keyword evidence="1" id="KW-0812">Transmembrane</keyword>
<feature type="transmembrane region" description="Helical" evidence="1">
    <location>
        <begin position="16"/>
        <end position="34"/>
    </location>
</feature>
<gene>
    <name evidence="2" type="ORF">EDD29_8155</name>
</gene>
<proteinExistence type="predicted"/>
<dbReference type="AlphaFoldDB" id="A0A3N1DAA2"/>
<dbReference type="RefSeq" id="WP_123669381.1">
    <property type="nucleotide sequence ID" value="NZ_RJKE01000001.1"/>
</dbReference>
<dbReference type="EMBL" id="RJKE01000001">
    <property type="protein sequence ID" value="ROO90430.1"/>
    <property type="molecule type" value="Genomic_DNA"/>
</dbReference>
<organism evidence="2 3">
    <name type="scientific">Actinocorallia herbida</name>
    <dbReference type="NCBI Taxonomy" id="58109"/>
    <lineage>
        <taxon>Bacteria</taxon>
        <taxon>Bacillati</taxon>
        <taxon>Actinomycetota</taxon>
        <taxon>Actinomycetes</taxon>
        <taxon>Streptosporangiales</taxon>
        <taxon>Thermomonosporaceae</taxon>
        <taxon>Actinocorallia</taxon>
    </lineage>
</organism>
<name>A0A3N1DAA2_9ACTN</name>
<keyword evidence="3" id="KW-1185">Reference proteome</keyword>
<feature type="transmembrane region" description="Helical" evidence="1">
    <location>
        <begin position="41"/>
        <end position="58"/>
    </location>
</feature>
<keyword evidence="1" id="KW-1133">Transmembrane helix</keyword>
<dbReference type="Proteomes" id="UP000272400">
    <property type="component" value="Unassembled WGS sequence"/>
</dbReference>
<evidence type="ECO:0000256" key="1">
    <source>
        <dbReference type="SAM" id="Phobius"/>
    </source>
</evidence>
<evidence type="ECO:0000313" key="3">
    <source>
        <dbReference type="Proteomes" id="UP000272400"/>
    </source>
</evidence>
<keyword evidence="1" id="KW-0472">Membrane</keyword>
<sequence>MADLIAHVQVPTPQELAVTVTLFLLVGRALLGLVRAALRAATVFVFLVGLLTVAGWLIG</sequence>
<evidence type="ECO:0000313" key="2">
    <source>
        <dbReference type="EMBL" id="ROO90430.1"/>
    </source>
</evidence>
<accession>A0A3N1DAA2</accession>
<protein>
    <submittedName>
        <fullName evidence="2">Uncharacterized protein</fullName>
    </submittedName>
</protein>
<comment type="caution">
    <text evidence="2">The sequence shown here is derived from an EMBL/GenBank/DDBJ whole genome shotgun (WGS) entry which is preliminary data.</text>
</comment>